<dbReference type="EMBL" id="SOBK01000010">
    <property type="protein sequence ID" value="TDT86943.1"/>
    <property type="molecule type" value="Genomic_DNA"/>
</dbReference>
<comment type="cofactor">
    <cofactor evidence="16">
        <name>NH4(+)</name>
        <dbReference type="ChEBI" id="CHEBI:28938"/>
    </cofactor>
    <cofactor evidence="16">
        <name>K(+)</name>
        <dbReference type="ChEBI" id="CHEBI:29103"/>
    </cofactor>
    <text evidence="16">A monovalent cation. Ammonium or potassium.</text>
</comment>
<dbReference type="NCBIfam" id="NF009855">
    <property type="entry name" value="PRK13321.1"/>
    <property type="match status" value="1"/>
</dbReference>
<keyword evidence="8 16" id="KW-0808">Transferase</keyword>
<dbReference type="InterPro" id="IPR043129">
    <property type="entry name" value="ATPase_NBD"/>
</dbReference>
<evidence type="ECO:0000313" key="19">
    <source>
        <dbReference type="Proteomes" id="UP000055611"/>
    </source>
</evidence>
<evidence type="ECO:0000313" key="20">
    <source>
        <dbReference type="Proteomes" id="UP000295506"/>
    </source>
</evidence>
<name>A0A126QJX4_9BACT</name>
<dbReference type="Proteomes" id="UP000295506">
    <property type="component" value="Unassembled WGS sequence"/>
</dbReference>
<dbReference type="PANTHER" id="PTHR34265">
    <property type="entry name" value="TYPE III PANTOTHENATE KINASE"/>
    <property type="match status" value="1"/>
</dbReference>
<dbReference type="Pfam" id="PF03309">
    <property type="entry name" value="Pan_kinase"/>
    <property type="match status" value="1"/>
</dbReference>
<keyword evidence="10 16" id="KW-0418">Kinase</keyword>
<comment type="pathway">
    <text evidence="4 16">Cofactor biosynthesis; coenzyme A biosynthesis; CoA from (R)-pantothenate: step 1/5.</text>
</comment>
<organism evidence="18 20">
    <name type="scientific">Pseudodesulfovibrio indicus</name>
    <dbReference type="NCBI Taxonomy" id="1716143"/>
    <lineage>
        <taxon>Bacteria</taxon>
        <taxon>Pseudomonadati</taxon>
        <taxon>Thermodesulfobacteriota</taxon>
        <taxon>Desulfovibrionia</taxon>
        <taxon>Desulfovibrionales</taxon>
        <taxon>Desulfovibrionaceae</taxon>
    </lineage>
</organism>
<evidence type="ECO:0000313" key="18">
    <source>
        <dbReference type="EMBL" id="TDT86943.1"/>
    </source>
</evidence>
<evidence type="ECO:0000256" key="2">
    <source>
        <dbReference type="ARBA" id="ARBA00001958"/>
    </source>
</evidence>
<comment type="function">
    <text evidence="16">Catalyzes the phosphorylation of pantothenate (Pan), the first step in CoA biosynthesis.</text>
</comment>
<feature type="binding site" evidence="16">
    <location>
        <position position="132"/>
    </location>
    <ligand>
        <name>K(+)</name>
        <dbReference type="ChEBI" id="CHEBI:29103"/>
    </ligand>
</feature>
<evidence type="ECO:0000256" key="6">
    <source>
        <dbReference type="ARBA" id="ARBA00012102"/>
    </source>
</evidence>
<comment type="subunit">
    <text evidence="5 16">Homodimer.</text>
</comment>
<dbReference type="NCBIfam" id="TIGR00671">
    <property type="entry name" value="baf"/>
    <property type="match status" value="1"/>
</dbReference>
<keyword evidence="12 16" id="KW-0630">Potassium</keyword>
<comment type="catalytic activity">
    <reaction evidence="1 16">
        <text>(R)-pantothenate + ATP = (R)-4'-phosphopantothenate + ADP + H(+)</text>
        <dbReference type="Rhea" id="RHEA:16373"/>
        <dbReference type="ChEBI" id="CHEBI:10986"/>
        <dbReference type="ChEBI" id="CHEBI:15378"/>
        <dbReference type="ChEBI" id="CHEBI:29032"/>
        <dbReference type="ChEBI" id="CHEBI:30616"/>
        <dbReference type="ChEBI" id="CHEBI:456216"/>
        <dbReference type="EC" id="2.7.1.33"/>
    </reaction>
</comment>
<dbReference type="GO" id="GO:0046872">
    <property type="term" value="F:metal ion binding"/>
    <property type="evidence" value="ECO:0007669"/>
    <property type="project" value="UniProtKB-KW"/>
</dbReference>
<feature type="binding site" evidence="16">
    <location>
        <begin position="109"/>
        <end position="112"/>
    </location>
    <ligand>
        <name>substrate</name>
    </ligand>
</feature>
<evidence type="ECO:0000256" key="13">
    <source>
        <dbReference type="ARBA" id="ARBA00022993"/>
    </source>
</evidence>
<keyword evidence="11 16" id="KW-0067">ATP-binding</keyword>
<keyword evidence="16" id="KW-0479">Metal-binding</keyword>
<evidence type="ECO:0000256" key="3">
    <source>
        <dbReference type="ARBA" id="ARBA00004496"/>
    </source>
</evidence>
<evidence type="ECO:0000256" key="12">
    <source>
        <dbReference type="ARBA" id="ARBA00022958"/>
    </source>
</evidence>
<keyword evidence="19" id="KW-1185">Reference proteome</keyword>
<evidence type="ECO:0000256" key="9">
    <source>
        <dbReference type="ARBA" id="ARBA00022741"/>
    </source>
</evidence>
<gene>
    <name evidence="16" type="primary">coaX</name>
    <name evidence="17" type="ORF">AWY79_02625</name>
    <name evidence="18" type="ORF">EDC59_11024</name>
</gene>
<comment type="cofactor">
    <cofactor evidence="2">
        <name>K(+)</name>
        <dbReference type="ChEBI" id="CHEBI:29103"/>
    </cofactor>
</comment>
<dbReference type="CDD" id="cd24015">
    <property type="entry name" value="ASKHA_NBD_PanK-III"/>
    <property type="match status" value="1"/>
</dbReference>
<evidence type="ECO:0000256" key="14">
    <source>
        <dbReference type="ARBA" id="ARBA00038036"/>
    </source>
</evidence>
<dbReference type="EMBL" id="CP014206">
    <property type="protein sequence ID" value="AMK10087.1"/>
    <property type="molecule type" value="Genomic_DNA"/>
</dbReference>
<reference evidence="17 19" key="1">
    <citation type="journal article" date="2016" name="Front. Microbiol.">
        <title>Genome Sequence of the Piezophilic, Mesophilic Sulfate-Reducing Bacterium Desulfovibrio indicus J2T.</title>
        <authorList>
            <person name="Cao J."/>
            <person name="Maignien L."/>
            <person name="Shao Z."/>
            <person name="Alain K."/>
            <person name="Jebbar M."/>
        </authorList>
    </citation>
    <scope>NUCLEOTIDE SEQUENCE [LARGE SCALE GENOMIC DNA]</scope>
    <source>
        <strain evidence="17 19">J2</strain>
    </source>
</reference>
<accession>A0A126QJX4</accession>
<feature type="binding site" evidence="16">
    <location>
        <position position="102"/>
    </location>
    <ligand>
        <name>substrate</name>
    </ligand>
</feature>
<dbReference type="KEGG" id="dej:AWY79_02625"/>
<dbReference type="Gene3D" id="3.30.420.40">
    <property type="match status" value="2"/>
</dbReference>
<protein>
    <recommendedName>
        <fullName evidence="15 16">Type III pantothenate kinase</fullName>
        <ecNumber evidence="6 16">2.7.1.33</ecNumber>
    </recommendedName>
    <alternativeName>
        <fullName evidence="16">PanK-III</fullName>
    </alternativeName>
    <alternativeName>
        <fullName evidence="16">Pantothenic acid kinase</fullName>
    </alternativeName>
</protein>
<keyword evidence="7 16" id="KW-0963">Cytoplasm</keyword>
<keyword evidence="9 16" id="KW-0547">Nucleotide-binding</keyword>
<sequence>MGKTLLFDAGNTNTKLCLADEQGLHESYTLPTRPANTDDDWGLKIESILLREGIEPTEIEACVISSVVPPLDPLIAGMAARFLECDAVFAGRDLQIDIDNEYVHPEQVGADVLVGCYSARMTYDEDNLIVVDFGTATTCACVQGNAFKGGLICPGLLSSASALASGTAKLPKVDLELQSPTLRWGQSTAECLNQGFIFGFASMIDGLVEKLSLQLPDPFVVATGGLARTIAQVSESINELRPDLVMEGLWMAYYNR</sequence>
<dbReference type="InterPro" id="IPR004619">
    <property type="entry name" value="Type_III_PanK"/>
</dbReference>
<evidence type="ECO:0000256" key="5">
    <source>
        <dbReference type="ARBA" id="ARBA00011738"/>
    </source>
</evidence>
<dbReference type="GO" id="GO:0004594">
    <property type="term" value="F:pantothenate kinase activity"/>
    <property type="evidence" value="ECO:0007669"/>
    <property type="project" value="UniProtKB-UniRule"/>
</dbReference>
<dbReference type="Proteomes" id="UP000055611">
    <property type="component" value="Chromosome"/>
</dbReference>
<feature type="binding site" evidence="16">
    <location>
        <begin position="8"/>
        <end position="15"/>
    </location>
    <ligand>
        <name>ATP</name>
        <dbReference type="ChEBI" id="CHEBI:30616"/>
    </ligand>
</feature>
<evidence type="ECO:0000256" key="1">
    <source>
        <dbReference type="ARBA" id="ARBA00001206"/>
    </source>
</evidence>
<evidence type="ECO:0000256" key="11">
    <source>
        <dbReference type="ARBA" id="ARBA00022840"/>
    </source>
</evidence>
<feature type="active site" description="Proton acceptor" evidence="16">
    <location>
        <position position="111"/>
    </location>
</feature>
<keyword evidence="13 16" id="KW-0173">Coenzyme A biosynthesis</keyword>
<dbReference type="PANTHER" id="PTHR34265:SF1">
    <property type="entry name" value="TYPE III PANTOTHENATE KINASE"/>
    <property type="match status" value="1"/>
</dbReference>
<feature type="binding site" evidence="16">
    <location>
        <position position="188"/>
    </location>
    <ligand>
        <name>substrate</name>
    </ligand>
</feature>
<evidence type="ECO:0000256" key="4">
    <source>
        <dbReference type="ARBA" id="ARBA00005225"/>
    </source>
</evidence>
<dbReference type="HAMAP" id="MF_01274">
    <property type="entry name" value="Pantothen_kinase_3"/>
    <property type="match status" value="1"/>
</dbReference>
<dbReference type="AlphaFoldDB" id="A0A126QJX4"/>
<dbReference type="GO" id="GO:0005524">
    <property type="term" value="F:ATP binding"/>
    <property type="evidence" value="ECO:0007669"/>
    <property type="project" value="UniProtKB-UniRule"/>
</dbReference>
<reference evidence="18 20" key="2">
    <citation type="submission" date="2019-03" db="EMBL/GenBank/DDBJ databases">
        <title>Genomic Encyclopedia of Type Strains, Phase IV (KMG-IV): sequencing the most valuable type-strain genomes for metagenomic binning, comparative biology and taxonomic classification.</title>
        <authorList>
            <person name="Goeker M."/>
        </authorList>
    </citation>
    <scope>NUCLEOTIDE SEQUENCE [LARGE SCALE GENOMIC DNA]</scope>
    <source>
        <strain evidence="18 20">DSM 101483</strain>
    </source>
</reference>
<feature type="binding site" evidence="16">
    <location>
        <position position="135"/>
    </location>
    <ligand>
        <name>ATP</name>
        <dbReference type="ChEBI" id="CHEBI:30616"/>
    </ligand>
</feature>
<comment type="similarity">
    <text evidence="14 16">Belongs to the type III pantothenate kinase family.</text>
</comment>
<proteinExistence type="inferred from homology"/>
<comment type="subcellular location">
    <subcellularLocation>
        <location evidence="3 16">Cytoplasm</location>
    </subcellularLocation>
</comment>
<dbReference type="GO" id="GO:0005737">
    <property type="term" value="C:cytoplasm"/>
    <property type="evidence" value="ECO:0007669"/>
    <property type="project" value="UniProtKB-SubCell"/>
</dbReference>
<evidence type="ECO:0000256" key="8">
    <source>
        <dbReference type="ARBA" id="ARBA00022679"/>
    </source>
</evidence>
<evidence type="ECO:0000256" key="10">
    <source>
        <dbReference type="ARBA" id="ARBA00022777"/>
    </source>
</evidence>
<dbReference type="EC" id="2.7.1.33" evidence="6 16"/>
<evidence type="ECO:0000256" key="7">
    <source>
        <dbReference type="ARBA" id="ARBA00022490"/>
    </source>
</evidence>
<dbReference type="SUPFAM" id="SSF53067">
    <property type="entry name" value="Actin-like ATPase domain"/>
    <property type="match status" value="2"/>
</dbReference>
<evidence type="ECO:0000256" key="16">
    <source>
        <dbReference type="HAMAP-Rule" id="MF_01274"/>
    </source>
</evidence>
<dbReference type="RefSeq" id="WP_066799874.1">
    <property type="nucleotide sequence ID" value="NZ_CP014206.1"/>
</dbReference>
<evidence type="ECO:0000313" key="17">
    <source>
        <dbReference type="EMBL" id="AMK10087.1"/>
    </source>
</evidence>
<dbReference type="OrthoDB" id="9804707at2"/>
<evidence type="ECO:0000256" key="15">
    <source>
        <dbReference type="ARBA" id="ARBA00040883"/>
    </source>
</evidence>
<dbReference type="GO" id="GO:0015937">
    <property type="term" value="P:coenzyme A biosynthetic process"/>
    <property type="evidence" value="ECO:0007669"/>
    <property type="project" value="UniProtKB-UniRule"/>
</dbReference>